<proteinExistence type="predicted"/>
<keyword evidence="1" id="KW-0378">Hydrolase</keyword>
<sequence length="328" mass="34627">MAPRRRRRRPWHRTRAYRLTRTAVMATALVVGGVHLTEGRERTGTAEAGSAWADSRARGAAAPRARASLYFTPPPPDEPASPPPSTATPDQGAEPAASAAPGTARETGPSSGWETRPPTPPTVPTPATVPTGRTPAGSTSPTPAAPAQPVRPAPPAPGPAGPRKPARPRTLPPSPARTVSIPYLGIEAPVTGLRLDARRRLPAPPDDRPKLVGWYADGPAPGGPGTAVVVGHRDTRTGPAVFAALDVIKPGRLVEVLRADGRTAVYTVDAVQSYEKDRFPSKRVYGHRGRPELRLITCGGTYDRRKGYASNVVVFAHLTATKEPARKP</sequence>
<feature type="compositionally biased region" description="Low complexity" evidence="2">
    <location>
        <begin position="48"/>
        <end position="68"/>
    </location>
</feature>
<dbReference type="EMBL" id="JACYXT010000019">
    <property type="protein sequence ID" value="MBD9728313.1"/>
    <property type="molecule type" value="Genomic_DNA"/>
</dbReference>
<feature type="compositionally biased region" description="Low complexity" evidence="2">
    <location>
        <begin position="87"/>
        <end position="107"/>
    </location>
</feature>
<dbReference type="NCBIfam" id="NF033748">
    <property type="entry name" value="class_F_sortase"/>
    <property type="match status" value="1"/>
</dbReference>
<dbReference type="Gene3D" id="2.40.260.10">
    <property type="entry name" value="Sortase"/>
    <property type="match status" value="1"/>
</dbReference>
<feature type="compositionally biased region" description="Pro residues" evidence="2">
    <location>
        <begin position="143"/>
        <end position="162"/>
    </location>
</feature>
<feature type="region of interest" description="Disordered" evidence="2">
    <location>
        <begin position="41"/>
        <end position="179"/>
    </location>
</feature>
<dbReference type="CDD" id="cd05829">
    <property type="entry name" value="Sortase_F"/>
    <property type="match status" value="1"/>
</dbReference>
<evidence type="ECO:0000313" key="4">
    <source>
        <dbReference type="Proteomes" id="UP000661025"/>
    </source>
</evidence>
<dbReference type="Proteomes" id="UP000661025">
    <property type="component" value="Unassembled WGS sequence"/>
</dbReference>
<dbReference type="AlphaFoldDB" id="A0A927LAW0"/>
<evidence type="ECO:0000313" key="3">
    <source>
        <dbReference type="EMBL" id="MBD9728313.1"/>
    </source>
</evidence>
<dbReference type="RefSeq" id="WP_192364678.1">
    <property type="nucleotide sequence ID" value="NZ_JARAYX010000011.1"/>
</dbReference>
<name>A0A927LAW0_9ACTN</name>
<organism evidence="3 4">
    <name type="scientific">Streptomyces caniscabiei</name>
    <dbReference type="NCBI Taxonomy" id="2746961"/>
    <lineage>
        <taxon>Bacteria</taxon>
        <taxon>Bacillati</taxon>
        <taxon>Actinomycetota</taxon>
        <taxon>Actinomycetes</taxon>
        <taxon>Kitasatosporales</taxon>
        <taxon>Streptomycetaceae</taxon>
        <taxon>Streptomyces</taxon>
    </lineage>
</organism>
<comment type="caution">
    <text evidence="3">The sequence shown here is derived from an EMBL/GenBank/DDBJ whole genome shotgun (WGS) entry which is preliminary data.</text>
</comment>
<protein>
    <submittedName>
        <fullName evidence="3">Class F sortase</fullName>
    </submittedName>
</protein>
<dbReference type="Pfam" id="PF04203">
    <property type="entry name" value="Sortase"/>
    <property type="match status" value="1"/>
</dbReference>
<accession>A0A927LAW0</accession>
<evidence type="ECO:0000256" key="2">
    <source>
        <dbReference type="SAM" id="MobiDB-lite"/>
    </source>
</evidence>
<feature type="compositionally biased region" description="Pro residues" evidence="2">
    <location>
        <begin position="72"/>
        <end position="86"/>
    </location>
</feature>
<evidence type="ECO:0000256" key="1">
    <source>
        <dbReference type="ARBA" id="ARBA00022801"/>
    </source>
</evidence>
<reference evidence="3" key="1">
    <citation type="submission" date="2020-09" db="EMBL/GenBank/DDBJ databases">
        <title>Streptomyces canutascabiei sp. nov., which causes potato common scab and is distributed across the world.</title>
        <authorList>
            <person name="Nguyen H.P."/>
            <person name="Weisberg A.J."/>
            <person name="Chang J.H."/>
            <person name="Clarke C.R."/>
        </authorList>
    </citation>
    <scope>NUCLEOTIDE SEQUENCE</scope>
    <source>
        <strain evidence="3">ID-01-6.2a</strain>
    </source>
</reference>
<gene>
    <name evidence="3" type="ORF">IHE70_35075</name>
</gene>
<dbReference type="SUPFAM" id="SSF63817">
    <property type="entry name" value="Sortase"/>
    <property type="match status" value="1"/>
</dbReference>
<dbReference type="InterPro" id="IPR023365">
    <property type="entry name" value="Sortase_dom-sf"/>
</dbReference>
<dbReference type="InterPro" id="IPR005754">
    <property type="entry name" value="Sortase"/>
</dbReference>
<feature type="compositionally biased region" description="Low complexity" evidence="2">
    <location>
        <begin position="125"/>
        <end position="142"/>
    </location>
</feature>
<dbReference type="GO" id="GO:0016787">
    <property type="term" value="F:hydrolase activity"/>
    <property type="evidence" value="ECO:0007669"/>
    <property type="project" value="UniProtKB-KW"/>
</dbReference>
<dbReference type="InterPro" id="IPR042001">
    <property type="entry name" value="Sortase_F"/>
</dbReference>